<comment type="subcellular location">
    <subcellularLocation>
        <location evidence="2">Host endomembrane system</location>
        <topology evidence="2">Peripheral membrane protein</topology>
    </subcellularLocation>
    <subcellularLocation>
        <location evidence="1">Virion</location>
    </subcellularLocation>
</comment>
<keyword evidence="5" id="KW-1043">Host membrane</keyword>
<name>A0A9E7VB16_9RHAB</name>
<evidence type="ECO:0000256" key="3">
    <source>
        <dbReference type="ARBA" id="ARBA00017678"/>
    </source>
</evidence>
<dbReference type="GO" id="GO:0039660">
    <property type="term" value="F:structural constituent of virion"/>
    <property type="evidence" value="ECO:0007669"/>
    <property type="project" value="UniProtKB-KW"/>
</dbReference>
<evidence type="ECO:0000256" key="5">
    <source>
        <dbReference type="ARBA" id="ARBA00022870"/>
    </source>
</evidence>
<keyword evidence="4" id="KW-0946">Virion</keyword>
<dbReference type="InterPro" id="IPR009397">
    <property type="entry name" value="Vesiculo_matrix"/>
</dbReference>
<protein>
    <recommendedName>
        <fullName evidence="3">Matrix protein</fullName>
    </recommendedName>
</protein>
<evidence type="ECO:0000256" key="2">
    <source>
        <dbReference type="ARBA" id="ARBA00004531"/>
    </source>
</evidence>
<reference evidence="9" key="1">
    <citation type="journal article" date="2022" name="Vector Borne Zoonotic Dis.">
        <title>Straw-Colored Fruit Bats (Eidolon helvum) and Their Bat Flies (Cyclopodia greefi) in Nigeria Host Viruses with Multifarious Modes of Transmission.</title>
        <authorList>
            <person name="Kamani J."/>
            <person name="Gonzalez-Miguel J."/>
            <person name="Msheliza E.G."/>
            <person name="Goldberg T.L."/>
        </authorList>
    </citation>
    <scope>NUCLEOTIDE SEQUENCE</scope>
    <source>
        <strain evidence="9">NCg19</strain>
    </source>
</reference>
<dbReference type="GO" id="GO:0019031">
    <property type="term" value="C:viral envelope"/>
    <property type="evidence" value="ECO:0007669"/>
    <property type="project" value="InterPro"/>
</dbReference>
<evidence type="ECO:0000256" key="1">
    <source>
        <dbReference type="ARBA" id="ARBA00004328"/>
    </source>
</evidence>
<evidence type="ECO:0000313" key="9">
    <source>
        <dbReference type="EMBL" id="UZC34536.1"/>
    </source>
</evidence>
<accession>A0A9E7VB16</accession>
<proteinExistence type="predicted"/>
<evidence type="ECO:0000256" key="6">
    <source>
        <dbReference type="ARBA" id="ARBA00023136"/>
    </source>
</evidence>
<evidence type="ECO:0000256" key="7">
    <source>
        <dbReference type="ARBA" id="ARBA00023311"/>
    </source>
</evidence>
<gene>
    <name evidence="9" type="primary">M</name>
</gene>
<keyword evidence="7" id="KW-0468">Viral matrix protein</keyword>
<evidence type="ECO:0000256" key="8">
    <source>
        <dbReference type="SAM" id="MobiDB-lite"/>
    </source>
</evidence>
<keyword evidence="6" id="KW-0472">Membrane</keyword>
<sequence length="220" mass="25252">MYSRNIFKKEIPRKEFYEPSAPDTSSSSSSSNEFSAPCSRSKPKKTSISNHETGLDFKQNTWYVVSSLKILSNKEYPDIQSLLEVLNVWGDYYIGPESLKQLYTIFYVSLGLHIRQSSAAIHSYIYEATISDRITLKHNFVFLSDPSISFAWNHTIPNCRFGTCIRFECVFKPSEMKGKPFRSLHKVNYSGHKSIPSLKHPLSDYGIKVITMNNDYIFST</sequence>
<organism evidence="9">
    <name type="scientific">jopcycgri virus 1</name>
    <dbReference type="NCBI Taxonomy" id="2992924"/>
    <lineage>
        <taxon>Viruses</taxon>
        <taxon>Riboviria</taxon>
        <taxon>Orthornavirae</taxon>
        <taxon>Negarnaviricota</taxon>
        <taxon>Haploviricotina</taxon>
        <taxon>Monjiviricetes</taxon>
        <taxon>Mononegavirales</taxon>
        <taxon>Rhabdoviridae</taxon>
        <taxon>Alpharhabdovirinae</taxon>
        <taxon>Sigmavirus</taxon>
        <taxon>Sigmavirus jopcycgri</taxon>
    </lineage>
</organism>
<dbReference type="Pfam" id="PF06326">
    <property type="entry name" value="Vesiculo_matrix"/>
    <property type="match status" value="1"/>
</dbReference>
<evidence type="ECO:0000256" key="4">
    <source>
        <dbReference type="ARBA" id="ARBA00022844"/>
    </source>
</evidence>
<dbReference type="GO" id="GO:0033645">
    <property type="term" value="C:host cell endomembrane system"/>
    <property type="evidence" value="ECO:0007669"/>
    <property type="project" value="UniProtKB-SubCell"/>
</dbReference>
<feature type="region of interest" description="Disordered" evidence="8">
    <location>
        <begin position="17"/>
        <end position="50"/>
    </location>
</feature>
<dbReference type="EMBL" id="ON324119">
    <property type="protein sequence ID" value="UZC34536.1"/>
    <property type="molecule type" value="Viral_cRNA"/>
</dbReference>